<dbReference type="PANTHER" id="PTHR36974">
    <property type="entry name" value="MEMBRANE PROTEIN-RELATED"/>
    <property type="match status" value="1"/>
</dbReference>
<evidence type="ECO:0000313" key="2">
    <source>
        <dbReference type="EMBL" id="SHG52500.1"/>
    </source>
</evidence>
<name>A0A1M5KIQ0_9ACTN</name>
<dbReference type="PANTHER" id="PTHR36974:SF1">
    <property type="entry name" value="DOXX FAMILY MEMBRANE PROTEIN"/>
    <property type="match status" value="1"/>
</dbReference>
<sequence length="118" mass="12294">MAVGLAVLLVTTGVLHFVAPDGFERIVPRFLGAPRFWVASSGVAELGCAAGLLYQATMRSAGWACVALFVAVFPANIAMAVNALHGDGSVVVALARLPLQVPLVVLAAFVGRHARRRS</sequence>
<dbReference type="AlphaFoldDB" id="A0A1M5KIQ0"/>
<dbReference type="Proteomes" id="UP000186132">
    <property type="component" value="Unassembled WGS sequence"/>
</dbReference>
<proteinExistence type="predicted"/>
<evidence type="ECO:0000313" key="3">
    <source>
        <dbReference type="Proteomes" id="UP000186132"/>
    </source>
</evidence>
<keyword evidence="1" id="KW-0812">Transmembrane</keyword>
<feature type="transmembrane region" description="Helical" evidence="1">
    <location>
        <begin position="36"/>
        <end position="54"/>
    </location>
</feature>
<dbReference type="EMBL" id="FQVU01000003">
    <property type="protein sequence ID" value="SHG52500.1"/>
    <property type="molecule type" value="Genomic_DNA"/>
</dbReference>
<keyword evidence="3" id="KW-1185">Reference proteome</keyword>
<protein>
    <submittedName>
        <fullName evidence="2">Uncharacterized membrane protein</fullName>
    </submittedName>
</protein>
<keyword evidence="1" id="KW-0472">Membrane</keyword>
<feature type="transmembrane region" description="Helical" evidence="1">
    <location>
        <begin position="61"/>
        <end position="84"/>
    </location>
</feature>
<feature type="transmembrane region" description="Helical" evidence="1">
    <location>
        <begin position="90"/>
        <end position="110"/>
    </location>
</feature>
<dbReference type="STRING" id="1206085.SAMN05443575_2166"/>
<reference evidence="2 3" key="1">
    <citation type="submission" date="2016-11" db="EMBL/GenBank/DDBJ databases">
        <authorList>
            <person name="Jaros S."/>
            <person name="Januszkiewicz K."/>
            <person name="Wedrychowicz H."/>
        </authorList>
    </citation>
    <scope>NUCLEOTIDE SEQUENCE [LARGE SCALE GENOMIC DNA]</scope>
    <source>
        <strain evidence="2 3">DSM 45627</strain>
    </source>
</reference>
<organism evidence="2 3">
    <name type="scientific">Jatrophihabitans endophyticus</name>
    <dbReference type="NCBI Taxonomy" id="1206085"/>
    <lineage>
        <taxon>Bacteria</taxon>
        <taxon>Bacillati</taxon>
        <taxon>Actinomycetota</taxon>
        <taxon>Actinomycetes</taxon>
        <taxon>Jatrophihabitantales</taxon>
        <taxon>Jatrophihabitantaceae</taxon>
        <taxon>Jatrophihabitans</taxon>
    </lineage>
</organism>
<accession>A0A1M5KIQ0</accession>
<keyword evidence="1" id="KW-1133">Transmembrane helix</keyword>
<evidence type="ECO:0000256" key="1">
    <source>
        <dbReference type="SAM" id="Phobius"/>
    </source>
</evidence>
<gene>
    <name evidence="2" type="ORF">SAMN05443575_2166</name>
</gene>